<comment type="caution">
    <text evidence="8">The sequence shown here is derived from an EMBL/GenBank/DDBJ whole genome shotgun (WGS) entry which is preliminary data.</text>
</comment>
<dbReference type="GO" id="GO:0016020">
    <property type="term" value="C:membrane"/>
    <property type="evidence" value="ECO:0007669"/>
    <property type="project" value="InterPro"/>
</dbReference>
<feature type="signal peptide" evidence="7">
    <location>
        <begin position="1"/>
        <end position="19"/>
    </location>
</feature>
<keyword evidence="2" id="KW-1003">Cell membrane</keyword>
<proteinExistence type="inferred from homology"/>
<dbReference type="GO" id="GO:0009636">
    <property type="term" value="P:response to toxic substance"/>
    <property type="evidence" value="ECO:0007669"/>
    <property type="project" value="InterPro"/>
</dbReference>
<gene>
    <name evidence="8" type="ORF">SIL78_11675</name>
</gene>
<protein>
    <submittedName>
        <fullName evidence="8">Entericidin A/B family lipoprotein</fullName>
    </submittedName>
</protein>
<reference evidence="8" key="1">
    <citation type="submission" date="2023-11" db="EMBL/GenBank/DDBJ databases">
        <title>MicrobeMod: A computational toolkit for identifying prokaryotic methylation and restriction-modification with nanopore sequencing.</title>
        <authorList>
            <person name="Crits-Christoph A."/>
            <person name="Kang S.C."/>
            <person name="Lee H."/>
            <person name="Ostrov N."/>
        </authorList>
    </citation>
    <scope>NUCLEOTIDE SEQUENCE</scope>
    <source>
        <strain evidence="8">ATCC BAA-953</strain>
    </source>
</reference>
<evidence type="ECO:0000313" key="8">
    <source>
        <dbReference type="EMBL" id="MDX5978227.1"/>
    </source>
</evidence>
<organism evidence="8 9">
    <name type="scientific">Vreelandella alkaliphila</name>
    <dbReference type="NCBI Taxonomy" id="272774"/>
    <lineage>
        <taxon>Bacteria</taxon>
        <taxon>Pseudomonadati</taxon>
        <taxon>Pseudomonadota</taxon>
        <taxon>Gammaproteobacteria</taxon>
        <taxon>Oceanospirillales</taxon>
        <taxon>Halomonadaceae</taxon>
        <taxon>Vreelandella</taxon>
    </lineage>
</organism>
<evidence type="ECO:0000256" key="6">
    <source>
        <dbReference type="ARBA" id="ARBA00023288"/>
    </source>
</evidence>
<evidence type="ECO:0000256" key="1">
    <source>
        <dbReference type="ARBA" id="ARBA00010296"/>
    </source>
</evidence>
<sequence>MKRAMAISLLMMATLLVISGCNTIRGAGEDIERGGEAIQRSAGS</sequence>
<name>A0AAJ2RUP8_9GAMM</name>
<dbReference type="PROSITE" id="PS51257">
    <property type="entry name" value="PROKAR_LIPOPROTEIN"/>
    <property type="match status" value="1"/>
</dbReference>
<keyword evidence="4" id="KW-0472">Membrane</keyword>
<accession>A0AAJ2RUP8</accession>
<feature type="chain" id="PRO_5042476335" evidence="7">
    <location>
        <begin position="20"/>
        <end position="44"/>
    </location>
</feature>
<evidence type="ECO:0000256" key="2">
    <source>
        <dbReference type="ARBA" id="ARBA00022475"/>
    </source>
</evidence>
<comment type="similarity">
    <text evidence="1">Belongs to the EcnA/EcnB lipoprotein family.</text>
</comment>
<dbReference type="Pfam" id="PF08085">
    <property type="entry name" value="Entericidin"/>
    <property type="match status" value="1"/>
</dbReference>
<keyword evidence="6 8" id="KW-0449">Lipoprotein</keyword>
<keyword evidence="3 7" id="KW-0732">Signal</keyword>
<evidence type="ECO:0000256" key="4">
    <source>
        <dbReference type="ARBA" id="ARBA00023136"/>
    </source>
</evidence>
<dbReference type="EMBL" id="JAWXXT010000001">
    <property type="protein sequence ID" value="MDX5978227.1"/>
    <property type="molecule type" value="Genomic_DNA"/>
</dbReference>
<evidence type="ECO:0000256" key="5">
    <source>
        <dbReference type="ARBA" id="ARBA00023139"/>
    </source>
</evidence>
<dbReference type="InterPro" id="IPR012556">
    <property type="entry name" value="Entericidin"/>
</dbReference>
<dbReference type="Proteomes" id="UP001276761">
    <property type="component" value="Unassembled WGS sequence"/>
</dbReference>
<evidence type="ECO:0000313" key="9">
    <source>
        <dbReference type="Proteomes" id="UP001276761"/>
    </source>
</evidence>
<dbReference type="GeneID" id="303166168"/>
<dbReference type="AlphaFoldDB" id="A0AAJ2RUP8"/>
<dbReference type="RefSeq" id="WP_038480496.1">
    <property type="nucleotide sequence ID" value="NZ_JABASV010000006.1"/>
</dbReference>
<evidence type="ECO:0000256" key="7">
    <source>
        <dbReference type="SAM" id="SignalP"/>
    </source>
</evidence>
<keyword evidence="5" id="KW-0564">Palmitate</keyword>
<evidence type="ECO:0000256" key="3">
    <source>
        <dbReference type="ARBA" id="ARBA00022729"/>
    </source>
</evidence>